<accession>A0ABN2XMC0</accession>
<evidence type="ECO:0000313" key="2">
    <source>
        <dbReference type="EMBL" id="GAA2113445.1"/>
    </source>
</evidence>
<comment type="caution">
    <text evidence="2">The sequence shown here is derived from an EMBL/GenBank/DDBJ whole genome shotgun (WGS) entry which is preliminary data.</text>
</comment>
<evidence type="ECO:0000256" key="1">
    <source>
        <dbReference type="SAM" id="MobiDB-lite"/>
    </source>
</evidence>
<evidence type="ECO:0000313" key="3">
    <source>
        <dbReference type="Proteomes" id="UP001500897"/>
    </source>
</evidence>
<keyword evidence="3" id="KW-1185">Reference proteome</keyword>
<proteinExistence type="predicted"/>
<dbReference type="Proteomes" id="UP001500897">
    <property type="component" value="Unassembled WGS sequence"/>
</dbReference>
<dbReference type="RefSeq" id="WP_344556069.1">
    <property type="nucleotide sequence ID" value="NZ_BAAANS010000045.1"/>
</dbReference>
<organism evidence="2 3">
    <name type="scientific">Kitasatospora saccharophila</name>
    <dbReference type="NCBI Taxonomy" id="407973"/>
    <lineage>
        <taxon>Bacteria</taxon>
        <taxon>Bacillati</taxon>
        <taxon>Actinomycetota</taxon>
        <taxon>Actinomycetes</taxon>
        <taxon>Kitasatosporales</taxon>
        <taxon>Streptomycetaceae</taxon>
        <taxon>Kitasatospora</taxon>
    </lineage>
</organism>
<dbReference type="EMBL" id="BAAANS010000045">
    <property type="protein sequence ID" value="GAA2113445.1"/>
    <property type="molecule type" value="Genomic_DNA"/>
</dbReference>
<name>A0ABN2XMC0_9ACTN</name>
<reference evidence="2 3" key="1">
    <citation type="journal article" date="2019" name="Int. J. Syst. Evol. Microbiol.">
        <title>The Global Catalogue of Microorganisms (GCM) 10K type strain sequencing project: providing services to taxonomists for standard genome sequencing and annotation.</title>
        <authorList>
            <consortium name="The Broad Institute Genomics Platform"/>
            <consortium name="The Broad Institute Genome Sequencing Center for Infectious Disease"/>
            <person name="Wu L."/>
            <person name="Ma J."/>
        </authorList>
    </citation>
    <scope>NUCLEOTIDE SEQUENCE [LARGE SCALE GENOMIC DNA]</scope>
    <source>
        <strain evidence="2 3">JCM 14559</strain>
    </source>
</reference>
<gene>
    <name evidence="2" type="ORF">GCM10009759_57050</name>
</gene>
<sequence>MHGTPPRGLGERHGVERAGQGADTTGRAGPAGPTPGEVRLLPPGRPSTVRDLVAF</sequence>
<feature type="region of interest" description="Disordered" evidence="1">
    <location>
        <begin position="1"/>
        <end position="55"/>
    </location>
</feature>
<feature type="compositionally biased region" description="Low complexity" evidence="1">
    <location>
        <begin position="21"/>
        <end position="36"/>
    </location>
</feature>
<protein>
    <submittedName>
        <fullName evidence="2">Uncharacterized protein</fullName>
    </submittedName>
</protein>